<gene>
    <name evidence="1" type="ORF">SBF1_7920006</name>
</gene>
<sequence length="56" mass="6357">MEGEKKIEMIEQIKKVSPIAWQHINLGGKVQSNRSERTTGNCNAPACQDTILKYLR</sequence>
<protein>
    <recommendedName>
        <fullName evidence="3">Tn3 transposase DDE domain-containing protein</fullName>
    </recommendedName>
</protein>
<evidence type="ECO:0000313" key="1">
    <source>
        <dbReference type="EMBL" id="SPF54738.1"/>
    </source>
</evidence>
<organism evidence="1 2">
    <name type="scientific">Candidatus Desulfosporosinus infrequens</name>
    <dbReference type="NCBI Taxonomy" id="2043169"/>
    <lineage>
        <taxon>Bacteria</taxon>
        <taxon>Bacillati</taxon>
        <taxon>Bacillota</taxon>
        <taxon>Clostridia</taxon>
        <taxon>Eubacteriales</taxon>
        <taxon>Desulfitobacteriaceae</taxon>
        <taxon>Desulfosporosinus</taxon>
    </lineage>
</organism>
<dbReference type="Proteomes" id="UP000238916">
    <property type="component" value="Unassembled WGS sequence"/>
</dbReference>
<reference evidence="2" key="1">
    <citation type="submission" date="2018-02" db="EMBL/GenBank/DDBJ databases">
        <authorList>
            <person name="Hausmann B."/>
        </authorList>
    </citation>
    <scope>NUCLEOTIDE SEQUENCE [LARGE SCALE GENOMIC DNA]</scope>
    <source>
        <strain evidence="2">Peat soil MAG SbF1</strain>
    </source>
</reference>
<evidence type="ECO:0008006" key="3">
    <source>
        <dbReference type="Google" id="ProtNLM"/>
    </source>
</evidence>
<evidence type="ECO:0000313" key="2">
    <source>
        <dbReference type="Proteomes" id="UP000238916"/>
    </source>
</evidence>
<name>A0A2U3LS75_9FIRM</name>
<dbReference type="AlphaFoldDB" id="A0A2U3LS75"/>
<proteinExistence type="predicted"/>
<dbReference type="EMBL" id="OMOF01000770">
    <property type="protein sequence ID" value="SPF54738.1"/>
    <property type="molecule type" value="Genomic_DNA"/>
</dbReference>
<accession>A0A2U3LS75</accession>